<keyword evidence="14" id="KW-1185">Reference proteome</keyword>
<dbReference type="CDD" id="cd05387">
    <property type="entry name" value="BY-kinase"/>
    <property type="match status" value="1"/>
</dbReference>
<reference evidence="13 14" key="1">
    <citation type="submission" date="2020-04" db="EMBL/GenBank/DDBJ databases">
        <authorList>
            <person name="Basu S."/>
            <person name="Maruthanayagam V."/>
            <person name="Chakraborty S."/>
            <person name="Pramanik A."/>
            <person name="Mukherjee J."/>
            <person name="Brink B."/>
        </authorList>
    </citation>
    <scope>NUCLEOTIDE SEQUENCE [LARGE SCALE GENOMIC DNA]</scope>
    <source>
        <strain evidence="13 14">AP17</strain>
    </source>
</reference>
<evidence type="ECO:0000256" key="2">
    <source>
        <dbReference type="ARBA" id="ARBA00011903"/>
    </source>
</evidence>
<dbReference type="Proteomes" id="UP000500857">
    <property type="component" value="Chromosome"/>
</dbReference>
<keyword evidence="11" id="KW-0472">Membrane</keyword>
<evidence type="ECO:0000256" key="7">
    <source>
        <dbReference type="ARBA" id="ARBA00023137"/>
    </source>
</evidence>
<dbReference type="KEGG" id="oxy:HCG48_13740"/>
<feature type="compositionally biased region" description="Pro residues" evidence="10">
    <location>
        <begin position="715"/>
        <end position="728"/>
    </location>
</feature>
<dbReference type="Pfam" id="PF13614">
    <property type="entry name" value="AAA_31"/>
    <property type="match status" value="1"/>
</dbReference>
<dbReference type="InterPro" id="IPR005702">
    <property type="entry name" value="Wzc-like_C"/>
</dbReference>
<dbReference type="PANTHER" id="PTHR32309:SF13">
    <property type="entry name" value="FERRIC ENTEROBACTIN TRANSPORT PROTEIN FEPE"/>
    <property type="match status" value="1"/>
</dbReference>
<dbReference type="EC" id="2.7.10.2" evidence="2"/>
<feature type="transmembrane region" description="Helical" evidence="11">
    <location>
        <begin position="16"/>
        <end position="36"/>
    </location>
</feature>
<keyword evidence="11" id="KW-0812">Transmembrane</keyword>
<evidence type="ECO:0000256" key="6">
    <source>
        <dbReference type="ARBA" id="ARBA00022840"/>
    </source>
</evidence>
<dbReference type="EMBL" id="CP051167">
    <property type="protein sequence ID" value="QIZ71511.1"/>
    <property type="molecule type" value="Genomic_DNA"/>
</dbReference>
<evidence type="ECO:0000313" key="14">
    <source>
        <dbReference type="Proteomes" id="UP000500857"/>
    </source>
</evidence>
<protein>
    <recommendedName>
        <fullName evidence="2">non-specific protein-tyrosine kinase</fullName>
        <ecNumber evidence="2">2.7.10.2</ecNumber>
    </recommendedName>
</protein>
<comment type="similarity">
    <text evidence="1">Belongs to the CpsD/CapB family.</text>
</comment>
<evidence type="ECO:0000256" key="11">
    <source>
        <dbReference type="SAM" id="Phobius"/>
    </source>
</evidence>
<accession>A0A6H1TY49</accession>
<evidence type="ECO:0000256" key="8">
    <source>
        <dbReference type="ARBA" id="ARBA00051245"/>
    </source>
</evidence>
<dbReference type="SUPFAM" id="SSF52540">
    <property type="entry name" value="P-loop containing nucleoside triphosphate hydrolases"/>
    <property type="match status" value="1"/>
</dbReference>
<keyword evidence="9" id="KW-0175">Coiled coil</keyword>
<keyword evidence="6" id="KW-0067">ATP-binding</keyword>
<keyword evidence="11" id="KW-1133">Transmembrane helix</keyword>
<dbReference type="RefSeq" id="WP_168569663.1">
    <property type="nucleotide sequence ID" value="NZ_CP051167.1"/>
</dbReference>
<evidence type="ECO:0000313" key="13">
    <source>
        <dbReference type="EMBL" id="QIZ71511.1"/>
    </source>
</evidence>
<feature type="coiled-coil region" evidence="9">
    <location>
        <begin position="155"/>
        <end position="182"/>
    </location>
</feature>
<comment type="catalytic activity">
    <reaction evidence="8">
        <text>L-tyrosyl-[protein] + ATP = O-phospho-L-tyrosyl-[protein] + ADP + H(+)</text>
        <dbReference type="Rhea" id="RHEA:10596"/>
        <dbReference type="Rhea" id="RHEA-COMP:10136"/>
        <dbReference type="Rhea" id="RHEA-COMP:20101"/>
        <dbReference type="ChEBI" id="CHEBI:15378"/>
        <dbReference type="ChEBI" id="CHEBI:30616"/>
        <dbReference type="ChEBI" id="CHEBI:46858"/>
        <dbReference type="ChEBI" id="CHEBI:61978"/>
        <dbReference type="ChEBI" id="CHEBI:456216"/>
        <dbReference type="EC" id="2.7.10.2"/>
    </reaction>
</comment>
<dbReference type="GO" id="GO:0005886">
    <property type="term" value="C:plasma membrane"/>
    <property type="evidence" value="ECO:0007669"/>
    <property type="project" value="TreeGrafter"/>
</dbReference>
<dbReference type="GO" id="GO:0004713">
    <property type="term" value="F:protein tyrosine kinase activity"/>
    <property type="evidence" value="ECO:0007669"/>
    <property type="project" value="TreeGrafter"/>
</dbReference>
<keyword evidence="4" id="KW-0547">Nucleotide-binding</keyword>
<dbReference type="InterPro" id="IPR050445">
    <property type="entry name" value="Bact_polysacc_biosynth/exp"/>
</dbReference>
<feature type="transmembrane region" description="Helical" evidence="11">
    <location>
        <begin position="420"/>
        <end position="444"/>
    </location>
</feature>
<feature type="region of interest" description="Disordered" evidence="10">
    <location>
        <begin position="703"/>
        <end position="728"/>
    </location>
</feature>
<evidence type="ECO:0000256" key="5">
    <source>
        <dbReference type="ARBA" id="ARBA00022777"/>
    </source>
</evidence>
<dbReference type="Gene3D" id="3.40.50.300">
    <property type="entry name" value="P-loop containing nucleotide triphosphate hydrolases"/>
    <property type="match status" value="1"/>
</dbReference>
<evidence type="ECO:0000256" key="10">
    <source>
        <dbReference type="SAM" id="MobiDB-lite"/>
    </source>
</evidence>
<keyword evidence="3" id="KW-0808">Transferase</keyword>
<proteinExistence type="inferred from homology"/>
<dbReference type="PANTHER" id="PTHR32309">
    <property type="entry name" value="TYROSINE-PROTEIN KINASE"/>
    <property type="match status" value="1"/>
</dbReference>
<dbReference type="InterPro" id="IPR027417">
    <property type="entry name" value="P-loop_NTPase"/>
</dbReference>
<gene>
    <name evidence="13" type="ORF">HCG48_13740</name>
</gene>
<sequence>MALPILKRYAIAFSQYKWFGFGAFVIVLGAAGFVAMQPSPAERYRGAGHLRYTTPPVTFSQTGSVIQEQGRKLPESVLKSENVIEAVSKQVNEDPKVVEKNTRLRFVEREDSEPFIEVYFDDDNRQRAGEVTGVLMKTMIEQSRLINSSALRGRIAAIEERLPQVIEELRQAERELEQFEREEGVSILVAKSGNLAESIVGNQAQQRQIRLQLEGIDAQIASLEQRLGLSADQAYVSQALSADPIIADLRAKLHAVESQLELLSRDFRAEHPQMIQLRKQQEAYNELLEQRAQEVIGGDGLAAPILTDVQIRKDSSLDPARQQLAQTLVNLQTQRQALAQQLQGLAETQGELQREYESIPNKTMERDRLAGQVALKKNFYDQMQASLADARLAEAETTSSLMVKQPPKVEEITPKTQPAILIFAIGGLLGILLGNVLIFVLSLLEGKFYTMEEIRGALQQQDVRILGILPNLPPSEGTGILPVILNANSPYLEFYEQLRTNLRRLGEKPPKVLLMTSVARSEGKSTCAYNLAIAAARAGKRTVLIEADLRSPSAARSVRVAPDPQAEIEPLRYYAQYNQCIHLAPDVENLYVIPSPGPVRNAAELLESSEMRQLLEDIRFRFDFAVLDAPSLSSCNDALLLEGFTDGTIVVTRPRYTSSGLLTEYVEPLTESEETQLLGAVINGADIEVQFEDRDLDAIQVSLPGEKPMDSLPPQDRPLPPKMPSRSR</sequence>
<evidence type="ECO:0000259" key="12">
    <source>
        <dbReference type="Pfam" id="PF13614"/>
    </source>
</evidence>
<evidence type="ECO:0000256" key="3">
    <source>
        <dbReference type="ARBA" id="ARBA00022679"/>
    </source>
</evidence>
<evidence type="ECO:0000256" key="4">
    <source>
        <dbReference type="ARBA" id="ARBA00022741"/>
    </source>
</evidence>
<evidence type="ECO:0000256" key="1">
    <source>
        <dbReference type="ARBA" id="ARBA00007316"/>
    </source>
</evidence>
<dbReference type="AlphaFoldDB" id="A0A6H1TY49"/>
<feature type="domain" description="AAA" evidence="12">
    <location>
        <begin position="523"/>
        <end position="671"/>
    </location>
</feature>
<feature type="coiled-coil region" evidence="9">
    <location>
        <begin position="206"/>
        <end position="266"/>
    </location>
</feature>
<dbReference type="InterPro" id="IPR025669">
    <property type="entry name" value="AAA_dom"/>
</dbReference>
<keyword evidence="7" id="KW-0829">Tyrosine-protein kinase</keyword>
<name>A0A6H1TY49_9CYAN</name>
<feature type="coiled-coil region" evidence="9">
    <location>
        <begin position="321"/>
        <end position="355"/>
    </location>
</feature>
<keyword evidence="5" id="KW-0418">Kinase</keyword>
<evidence type="ECO:0000256" key="9">
    <source>
        <dbReference type="SAM" id="Coils"/>
    </source>
</evidence>
<organism evidence="13 14">
    <name type="scientific">Oxynema aestuarii AP17</name>
    <dbReference type="NCBI Taxonomy" id="2064643"/>
    <lineage>
        <taxon>Bacteria</taxon>
        <taxon>Bacillati</taxon>
        <taxon>Cyanobacteriota</taxon>
        <taxon>Cyanophyceae</taxon>
        <taxon>Oscillatoriophycideae</taxon>
        <taxon>Oscillatoriales</taxon>
        <taxon>Oscillatoriaceae</taxon>
        <taxon>Oxynema</taxon>
        <taxon>Oxynema aestuarii</taxon>
    </lineage>
</organism>